<dbReference type="Gene3D" id="2.40.40.10">
    <property type="entry name" value="RlpA-like domain"/>
    <property type="match status" value="1"/>
</dbReference>
<comment type="caution">
    <text evidence="3">The sequence shown here is derived from an EMBL/GenBank/DDBJ whole genome shotgun (WGS) entry which is preliminary data.</text>
</comment>
<dbReference type="Pfam" id="PF03330">
    <property type="entry name" value="DPBB_1"/>
    <property type="match status" value="1"/>
</dbReference>
<dbReference type="Proteomes" id="UP001634007">
    <property type="component" value="Unassembled WGS sequence"/>
</dbReference>
<accession>A0ABD3L4X8</accession>
<organism evidence="3 4">
    <name type="scientific">Eucalyptus globulus</name>
    <name type="common">Tasmanian blue gum</name>
    <dbReference type="NCBI Taxonomy" id="34317"/>
    <lineage>
        <taxon>Eukaryota</taxon>
        <taxon>Viridiplantae</taxon>
        <taxon>Streptophyta</taxon>
        <taxon>Embryophyta</taxon>
        <taxon>Tracheophyta</taxon>
        <taxon>Spermatophyta</taxon>
        <taxon>Magnoliopsida</taxon>
        <taxon>eudicotyledons</taxon>
        <taxon>Gunneridae</taxon>
        <taxon>Pentapetalae</taxon>
        <taxon>rosids</taxon>
        <taxon>malvids</taxon>
        <taxon>Myrtales</taxon>
        <taxon>Myrtaceae</taxon>
        <taxon>Myrtoideae</taxon>
        <taxon>Eucalypteae</taxon>
        <taxon>Eucalyptus</taxon>
    </lineage>
</organism>
<keyword evidence="1" id="KW-0732">Signal</keyword>
<dbReference type="InterPro" id="IPR007112">
    <property type="entry name" value="Expansin/allergen_DPBB_dom"/>
</dbReference>
<dbReference type="PANTHER" id="PTHR47480:SF15">
    <property type="entry name" value="RARE LIPOPROTEIN A-LIKE DOUBLE-PSI BETA-BARREL PROTEIN"/>
    <property type="match status" value="1"/>
</dbReference>
<dbReference type="CDD" id="cd22269">
    <property type="entry name" value="DPBB_EG45-like"/>
    <property type="match status" value="1"/>
</dbReference>
<evidence type="ECO:0000313" key="3">
    <source>
        <dbReference type="EMBL" id="KAL3746612.1"/>
    </source>
</evidence>
<sequence>MKPSSIRTPVLFLSLLAFLLLAMQLHLSHADVGTAAYYSPPYTPTACYGNDPAQLPSSNHFAAAGESIWDNGASCGRQYLVWCTSAIASGICIHNQTVEVRIVDYAPSSSSRPSSDDTTIVLSTTAFDVIGKFAAAVNVEYQQV</sequence>
<proteinExistence type="predicted"/>
<evidence type="ECO:0000256" key="1">
    <source>
        <dbReference type="SAM" id="SignalP"/>
    </source>
</evidence>
<dbReference type="AlphaFoldDB" id="A0ABD3L4X8"/>
<feature type="chain" id="PRO_5044799064" description="Expansin-like EG45 domain-containing protein" evidence="1">
    <location>
        <begin position="31"/>
        <end position="144"/>
    </location>
</feature>
<dbReference type="SUPFAM" id="SSF50685">
    <property type="entry name" value="Barwin-like endoglucanases"/>
    <property type="match status" value="1"/>
</dbReference>
<dbReference type="InterPro" id="IPR009009">
    <property type="entry name" value="RlpA-like_DPBB"/>
</dbReference>
<evidence type="ECO:0000313" key="4">
    <source>
        <dbReference type="Proteomes" id="UP001634007"/>
    </source>
</evidence>
<dbReference type="PANTHER" id="PTHR47480">
    <property type="entry name" value="EG45-LIKE DOMAIN CONTAINING PROTEIN"/>
    <property type="match status" value="1"/>
</dbReference>
<evidence type="ECO:0000259" key="2">
    <source>
        <dbReference type="PROSITE" id="PS50842"/>
    </source>
</evidence>
<dbReference type="PROSITE" id="PS50842">
    <property type="entry name" value="EXPANSIN_EG45"/>
    <property type="match status" value="1"/>
</dbReference>
<dbReference type="InterPro" id="IPR036908">
    <property type="entry name" value="RlpA-like_sf"/>
</dbReference>
<keyword evidence="4" id="KW-1185">Reference proteome</keyword>
<reference evidence="3 4" key="1">
    <citation type="submission" date="2024-11" db="EMBL/GenBank/DDBJ databases">
        <title>Chromosome-level genome assembly of Eucalyptus globulus Labill. provides insights into its genome evolution.</title>
        <authorList>
            <person name="Li X."/>
        </authorList>
    </citation>
    <scope>NUCLEOTIDE SEQUENCE [LARGE SCALE GENOMIC DNA]</scope>
    <source>
        <strain evidence="3">CL2024</strain>
        <tissue evidence="3">Fresh tender leaves</tissue>
    </source>
</reference>
<name>A0ABD3L4X8_EUCGL</name>
<feature type="signal peptide" evidence="1">
    <location>
        <begin position="1"/>
        <end position="30"/>
    </location>
</feature>
<protein>
    <recommendedName>
        <fullName evidence="2">Expansin-like EG45 domain-containing protein</fullName>
    </recommendedName>
</protein>
<dbReference type="EMBL" id="JBJKBG010000003">
    <property type="protein sequence ID" value="KAL3746612.1"/>
    <property type="molecule type" value="Genomic_DNA"/>
</dbReference>
<feature type="domain" description="Expansin-like EG45" evidence="2">
    <location>
        <begin position="44"/>
        <end position="144"/>
    </location>
</feature>
<gene>
    <name evidence="3" type="ORF">ACJRO7_015558</name>
</gene>